<dbReference type="GeneID" id="18932696"/>
<accession>F4S605</accession>
<evidence type="ECO:0000313" key="4">
    <source>
        <dbReference type="Proteomes" id="UP000001072"/>
    </source>
</evidence>
<evidence type="ECO:0000256" key="1">
    <source>
        <dbReference type="SAM" id="MobiDB-lite"/>
    </source>
</evidence>
<dbReference type="KEGG" id="mlr:MELLADRAFT_75850"/>
<feature type="transmembrane region" description="Helical" evidence="2">
    <location>
        <begin position="12"/>
        <end position="29"/>
    </location>
</feature>
<evidence type="ECO:0000256" key="2">
    <source>
        <dbReference type="SAM" id="Phobius"/>
    </source>
</evidence>
<keyword evidence="2" id="KW-0812">Transmembrane</keyword>
<protein>
    <submittedName>
        <fullName evidence="3">Uncharacterized protein</fullName>
    </submittedName>
</protein>
<keyword evidence="2" id="KW-0472">Membrane</keyword>
<keyword evidence="2" id="KW-1133">Transmembrane helix</keyword>
<proteinExistence type="predicted"/>
<dbReference type="HOGENOM" id="CLU_776292_0_0_1"/>
<organism evidence="4">
    <name type="scientific">Melampsora larici-populina (strain 98AG31 / pathotype 3-4-7)</name>
    <name type="common">Poplar leaf rust fungus</name>
    <dbReference type="NCBI Taxonomy" id="747676"/>
    <lineage>
        <taxon>Eukaryota</taxon>
        <taxon>Fungi</taxon>
        <taxon>Dikarya</taxon>
        <taxon>Basidiomycota</taxon>
        <taxon>Pucciniomycotina</taxon>
        <taxon>Pucciniomycetes</taxon>
        <taxon>Pucciniales</taxon>
        <taxon>Melampsoraceae</taxon>
        <taxon>Melampsora</taxon>
    </lineage>
</organism>
<dbReference type="VEuPathDB" id="FungiDB:MELLADRAFT_75850"/>
<evidence type="ECO:0000313" key="3">
    <source>
        <dbReference type="EMBL" id="EGF99926.1"/>
    </source>
</evidence>
<dbReference type="Proteomes" id="UP000001072">
    <property type="component" value="Unassembled WGS sequence"/>
</dbReference>
<dbReference type="InParanoid" id="F4S605"/>
<feature type="compositionally biased region" description="Polar residues" evidence="1">
    <location>
        <begin position="121"/>
        <end position="132"/>
    </location>
</feature>
<gene>
    <name evidence="3" type="ORF">MELLADRAFT_75850</name>
</gene>
<reference evidence="4" key="1">
    <citation type="journal article" date="2011" name="Proc. Natl. Acad. Sci. U.S.A.">
        <title>Obligate biotrophy features unraveled by the genomic analysis of rust fungi.</title>
        <authorList>
            <person name="Duplessis S."/>
            <person name="Cuomo C.A."/>
            <person name="Lin Y.-C."/>
            <person name="Aerts A."/>
            <person name="Tisserant E."/>
            <person name="Veneault-Fourrey C."/>
            <person name="Joly D.L."/>
            <person name="Hacquard S."/>
            <person name="Amselem J."/>
            <person name="Cantarel B.L."/>
            <person name="Chiu R."/>
            <person name="Coutinho P.M."/>
            <person name="Feau N."/>
            <person name="Field M."/>
            <person name="Frey P."/>
            <person name="Gelhaye E."/>
            <person name="Goldberg J."/>
            <person name="Grabherr M.G."/>
            <person name="Kodira C.D."/>
            <person name="Kohler A."/>
            <person name="Kuees U."/>
            <person name="Lindquist E.A."/>
            <person name="Lucas S.M."/>
            <person name="Mago R."/>
            <person name="Mauceli E."/>
            <person name="Morin E."/>
            <person name="Murat C."/>
            <person name="Pangilinan J.L."/>
            <person name="Park R."/>
            <person name="Pearson M."/>
            <person name="Quesneville H."/>
            <person name="Rouhier N."/>
            <person name="Sakthikumar S."/>
            <person name="Salamov A.A."/>
            <person name="Schmutz J."/>
            <person name="Selles B."/>
            <person name="Shapiro H."/>
            <person name="Tanguay P."/>
            <person name="Tuskan G.A."/>
            <person name="Henrissat B."/>
            <person name="Van de Peer Y."/>
            <person name="Rouze P."/>
            <person name="Ellis J.G."/>
            <person name="Dodds P.N."/>
            <person name="Schein J.E."/>
            <person name="Zhong S."/>
            <person name="Hamelin R.C."/>
            <person name="Grigoriev I.V."/>
            <person name="Szabo L.J."/>
            <person name="Martin F."/>
        </authorList>
    </citation>
    <scope>NUCLEOTIDE SEQUENCE [LARGE SCALE GENOMIC DNA]</scope>
    <source>
        <strain evidence="4">98AG31 / pathotype 3-4-7</strain>
    </source>
</reference>
<feature type="region of interest" description="Disordered" evidence="1">
    <location>
        <begin position="121"/>
        <end position="146"/>
    </location>
</feature>
<keyword evidence="4" id="KW-1185">Reference proteome</keyword>
<dbReference type="RefSeq" id="XP_007416830.1">
    <property type="nucleotide sequence ID" value="XM_007416768.1"/>
</dbReference>
<name>F4S605_MELLP</name>
<sequence length="357" mass="40449">MTFLKARCHRTFRGLLAFYLIYLGGLSIGRNLKPLQVNSEKPVTDSILPTLGVRREPNRRLGTSIRLARHFGNRLDKRSSEAIPVVETAVEDLSFGSEIKNPIGLIYDPLGLQADLLNKKTPSSPAISSEQPLRTGRGGDSYSYSSLESPILSHNSQWHEAHRNPSSALSQPRTSHAAEVTATKVALFQPQEVGFRLTEYLPVPDWEALGRRFEDITERWHTLNVEIEEDRRALGFIHDDPFAPEVHELALRSAEERKEEVERIAQARRSARARVLATRYKTVQDKLTKALSRTRSLWTRLKASWQLHSHSTMFLTAPKNPAVGLVNPTLKMSVWLFVFDDAMHKLRRNLPSLKSAH</sequence>
<dbReference type="EMBL" id="GL883153">
    <property type="protein sequence ID" value="EGF99926.1"/>
    <property type="molecule type" value="Genomic_DNA"/>
</dbReference>
<dbReference type="OrthoDB" id="10396959at2759"/>
<dbReference type="AlphaFoldDB" id="F4S605"/>